<reference evidence="3 5" key="2">
    <citation type="submission" date="2023-07" db="EMBL/GenBank/DDBJ databases">
        <title>Sequencing the genomes of 1000 actinobacteria strains.</title>
        <authorList>
            <person name="Klenk H.-P."/>
        </authorList>
    </citation>
    <scope>NUCLEOTIDE SEQUENCE [LARGE SCALE GENOMIC DNA]</scope>
    <source>
        <strain evidence="3 5">DSM 44724</strain>
    </source>
</reference>
<dbReference type="RefSeq" id="WP_270124422.1">
    <property type="nucleotide sequence ID" value="NZ_BAAAOM010000002.1"/>
</dbReference>
<gene>
    <name evidence="3" type="ORF">J2S69_000310</name>
    <name evidence="2" type="ORF">O2L01_23210</name>
</gene>
<keyword evidence="5" id="KW-1185">Reference proteome</keyword>
<dbReference type="EMBL" id="JAVDYD010000001">
    <property type="protein sequence ID" value="MDR7336591.1"/>
    <property type="molecule type" value="Genomic_DNA"/>
</dbReference>
<feature type="transmembrane region" description="Helical" evidence="1">
    <location>
        <begin position="42"/>
        <end position="66"/>
    </location>
</feature>
<keyword evidence="1" id="KW-0472">Membrane</keyword>
<accession>A0A9X3PRH0</accession>
<sequence>MNEDEVRRLLDKAASGPVDVDRVDPDAIVRLGRRDVARRRQIGIAAAGAAAAVLALGAAVGIPLTIGGNGETAERGGAAPQDLPTVPADDDFLNEWSRADHGNCPEPGGQTDEQERTADAYNQVLFEALKELGGEPLGRCLETRPDYDGVYYSEEQGAYILDESFAFGDGSTSDWAWVRGGSWEAGGVNYESQMEEKECPPNPNVECSWEDVPEGRVLLIEGSRTDFVDADTEAEGAAEFPVVAAFLFREDVVVTLDLSLRFESDRQAPSIDQVVDIIRALPAGEEAPEVEVRAWDDVAADLAAAAEREIPGIEVDTDTAEFVRLAPEVATYGGPVYGTDATRMVFVLAELESGETVRLFLQAEPVEDAGGDPTVGAASFAQCSDVDCETAADGPGDASVHRTITEGRPSSTSLEYRVGDGWVIGVGVEAVDGSEAPPVDFATLDAILGGIR</sequence>
<comment type="caution">
    <text evidence="2">The sequence shown here is derived from an EMBL/GenBank/DDBJ whole genome shotgun (WGS) entry which is preliminary data.</text>
</comment>
<dbReference type="AlphaFoldDB" id="A0A9X3PRH0"/>
<evidence type="ECO:0000313" key="5">
    <source>
        <dbReference type="Proteomes" id="UP001183604"/>
    </source>
</evidence>
<keyword evidence="1" id="KW-1133">Transmembrane helix</keyword>
<dbReference type="Proteomes" id="UP001183604">
    <property type="component" value="Unassembled WGS sequence"/>
</dbReference>
<dbReference type="EMBL" id="JAPZVQ010000020">
    <property type="protein sequence ID" value="MDA1387922.1"/>
    <property type="molecule type" value="Genomic_DNA"/>
</dbReference>
<name>A0A9X3PRH0_9ACTN</name>
<organism evidence="2 4">
    <name type="scientific">Glycomyces lechevalierae</name>
    <dbReference type="NCBI Taxonomy" id="256034"/>
    <lineage>
        <taxon>Bacteria</taxon>
        <taxon>Bacillati</taxon>
        <taxon>Actinomycetota</taxon>
        <taxon>Actinomycetes</taxon>
        <taxon>Glycomycetales</taxon>
        <taxon>Glycomycetaceae</taxon>
        <taxon>Glycomyces</taxon>
    </lineage>
</organism>
<evidence type="ECO:0000313" key="2">
    <source>
        <dbReference type="EMBL" id="MDA1387922.1"/>
    </source>
</evidence>
<reference evidence="2" key="1">
    <citation type="submission" date="2022-12" db="EMBL/GenBank/DDBJ databases">
        <title>Gycomyces niveus sp.nov., a novel actinomycete isolated from soil in Shouguang.</title>
        <authorList>
            <person name="Yang X."/>
        </authorList>
    </citation>
    <scope>NUCLEOTIDE SEQUENCE</scope>
    <source>
        <strain evidence="2">DSM 44724</strain>
    </source>
</reference>
<evidence type="ECO:0000256" key="1">
    <source>
        <dbReference type="SAM" id="Phobius"/>
    </source>
</evidence>
<evidence type="ECO:0000313" key="3">
    <source>
        <dbReference type="EMBL" id="MDR7336591.1"/>
    </source>
</evidence>
<evidence type="ECO:0000313" key="4">
    <source>
        <dbReference type="Proteomes" id="UP001145799"/>
    </source>
</evidence>
<protein>
    <submittedName>
        <fullName evidence="2">Uncharacterized protein</fullName>
    </submittedName>
</protein>
<keyword evidence="1" id="KW-0812">Transmembrane</keyword>
<proteinExistence type="predicted"/>
<dbReference type="Proteomes" id="UP001145799">
    <property type="component" value="Unassembled WGS sequence"/>
</dbReference>